<dbReference type="Pfam" id="PF25109">
    <property type="entry name" value="HAD_PNKP"/>
    <property type="match status" value="1"/>
</dbReference>
<proteinExistence type="predicted"/>
<comment type="caution">
    <text evidence="2">The sequence shown here is derived from an EMBL/GenBank/DDBJ whole genome shotgun (WGS) entry which is preliminary data.</text>
</comment>
<dbReference type="Proteomes" id="UP000192491">
    <property type="component" value="Unassembled WGS sequence"/>
</dbReference>
<dbReference type="EMBL" id="MTEJ01000306">
    <property type="protein sequence ID" value="OQX05087.1"/>
    <property type="molecule type" value="Genomic_DNA"/>
</dbReference>
<accession>A0A1Y1QGK1</accession>
<sequence length="240" mass="26499">MVVGAGLACAFTVKPLVEARQWAEYFAAGADDPVNPAVLAELQAQQRAGRAIVLMTGCPEQHRTMTLDKLRRAGIEFAMLLMRPESNFAKNHDLKSAWLSQLAADYEFMAAFDDMPQSVSLFAGAGIPAFLVKDCVPVFEHGTRPKVGLGVGRKARVEKTKPIPVRFPLSDIEKYTINSDWLHRAARLYMAQLDAQSPMCQWNNLARENRLGLCVAEPEAYPILSGDCPCDDFLALLDDD</sequence>
<dbReference type="InterPro" id="IPR036412">
    <property type="entry name" value="HAD-like_sf"/>
</dbReference>
<dbReference type="Gene3D" id="3.40.50.1000">
    <property type="entry name" value="HAD superfamily/HAD-like"/>
    <property type="match status" value="1"/>
</dbReference>
<dbReference type="InterPro" id="IPR056782">
    <property type="entry name" value="HAD_PNKP"/>
</dbReference>
<dbReference type="AlphaFoldDB" id="A0A1Y1QGK1"/>
<feature type="domain" description="Polynucleotide kinase PNKP phosphatase" evidence="1">
    <location>
        <begin position="30"/>
        <end position="133"/>
    </location>
</feature>
<evidence type="ECO:0000259" key="1">
    <source>
        <dbReference type="Pfam" id="PF25109"/>
    </source>
</evidence>
<evidence type="ECO:0000313" key="3">
    <source>
        <dbReference type="Proteomes" id="UP000192491"/>
    </source>
</evidence>
<protein>
    <recommendedName>
        <fullName evidence="1">Polynucleotide kinase PNKP phosphatase domain-containing protein</fullName>
    </recommendedName>
</protein>
<dbReference type="InterPro" id="IPR023214">
    <property type="entry name" value="HAD_sf"/>
</dbReference>
<organism evidence="2 3">
    <name type="scientific">Thiothrix lacustris</name>
    <dbReference type="NCBI Taxonomy" id="525917"/>
    <lineage>
        <taxon>Bacteria</taxon>
        <taxon>Pseudomonadati</taxon>
        <taxon>Pseudomonadota</taxon>
        <taxon>Gammaproteobacteria</taxon>
        <taxon>Thiotrichales</taxon>
        <taxon>Thiotrichaceae</taxon>
        <taxon>Thiothrix</taxon>
    </lineage>
</organism>
<dbReference type="SUPFAM" id="SSF56784">
    <property type="entry name" value="HAD-like"/>
    <property type="match status" value="1"/>
</dbReference>
<name>A0A1Y1QGK1_9GAMM</name>
<reference evidence="2 3" key="1">
    <citation type="submission" date="2017-01" db="EMBL/GenBank/DDBJ databases">
        <title>Novel large sulfur bacteria in the metagenomes of groundwater-fed chemosynthetic microbial mats in the Lake Huron basin.</title>
        <authorList>
            <person name="Sharrar A.M."/>
            <person name="Flood B.E."/>
            <person name="Bailey J.V."/>
            <person name="Jones D.S."/>
            <person name="Biddanda B."/>
            <person name="Ruberg S.A."/>
            <person name="Marcus D.N."/>
            <person name="Dick G.J."/>
        </authorList>
    </citation>
    <scope>NUCLEOTIDE SEQUENCE [LARGE SCALE GENOMIC DNA]</scope>
    <source>
        <strain evidence="2">A8</strain>
    </source>
</reference>
<gene>
    <name evidence="2" type="ORF">BWK73_34575</name>
</gene>
<evidence type="ECO:0000313" key="2">
    <source>
        <dbReference type="EMBL" id="OQX05087.1"/>
    </source>
</evidence>